<evidence type="ECO:0000256" key="1">
    <source>
        <dbReference type="SAM" id="Phobius"/>
    </source>
</evidence>
<keyword evidence="1" id="KW-1133">Transmembrane helix</keyword>
<dbReference type="Gramene" id="rna-gnl|WGS:JABURB|Cocit.L0080.1">
    <property type="protein sequence ID" value="cds-KAF7849953.1"/>
    <property type="gene ID" value="gene-BT93_L0080"/>
</dbReference>
<evidence type="ECO:0000313" key="2">
    <source>
        <dbReference type="EMBL" id="KAF7849953.1"/>
    </source>
</evidence>
<dbReference type="AlphaFoldDB" id="A0A8T0CQS7"/>
<proteinExistence type="predicted"/>
<dbReference type="EMBL" id="MU089666">
    <property type="protein sequence ID" value="KAF7849953.1"/>
    <property type="molecule type" value="Genomic_DNA"/>
</dbReference>
<protein>
    <submittedName>
        <fullName evidence="2">Uncharacterized protein</fullName>
    </submittedName>
</protein>
<reference evidence="2" key="1">
    <citation type="submission" date="2020-05" db="EMBL/GenBank/DDBJ databases">
        <title>WGS assembly of Corymbia citriodora subspecies variegata.</title>
        <authorList>
            <person name="Barry K."/>
            <person name="Hundley H."/>
            <person name="Shu S."/>
            <person name="Jenkins J."/>
            <person name="Grimwood J."/>
            <person name="Baten A."/>
        </authorList>
    </citation>
    <scope>NUCLEOTIDE SEQUENCE</scope>
    <source>
        <strain evidence="2">CV2-018</strain>
    </source>
</reference>
<keyword evidence="1" id="KW-0472">Membrane</keyword>
<keyword evidence="1" id="KW-0812">Transmembrane</keyword>
<comment type="caution">
    <text evidence="2">The sequence shown here is derived from an EMBL/GenBank/DDBJ whole genome shotgun (WGS) entry which is preliminary data.</text>
</comment>
<sequence>MMQRPYHSFCFFHFHGDTTHGYTSQVLIATILICLAFSYHHTELYSSAKCIKDLVIHHTKIVVKSACVGLMSCHSYVPKI</sequence>
<gene>
    <name evidence="2" type="ORF">BT93_L0080</name>
</gene>
<accession>A0A8T0CQS7</accession>
<feature type="transmembrane region" description="Helical" evidence="1">
    <location>
        <begin position="20"/>
        <end position="39"/>
    </location>
</feature>
<dbReference type="Proteomes" id="UP000806378">
    <property type="component" value="Unassembled WGS sequence"/>
</dbReference>
<name>A0A8T0CQS7_CORYI</name>
<evidence type="ECO:0000313" key="3">
    <source>
        <dbReference type="Proteomes" id="UP000806378"/>
    </source>
</evidence>
<organism evidence="2 3">
    <name type="scientific">Corymbia citriodora subsp. variegata</name>
    <dbReference type="NCBI Taxonomy" id="360336"/>
    <lineage>
        <taxon>Eukaryota</taxon>
        <taxon>Viridiplantae</taxon>
        <taxon>Streptophyta</taxon>
        <taxon>Embryophyta</taxon>
        <taxon>Tracheophyta</taxon>
        <taxon>Spermatophyta</taxon>
        <taxon>Magnoliopsida</taxon>
        <taxon>eudicotyledons</taxon>
        <taxon>Gunneridae</taxon>
        <taxon>Pentapetalae</taxon>
        <taxon>rosids</taxon>
        <taxon>malvids</taxon>
        <taxon>Myrtales</taxon>
        <taxon>Myrtaceae</taxon>
        <taxon>Myrtoideae</taxon>
        <taxon>Eucalypteae</taxon>
        <taxon>Corymbia</taxon>
    </lineage>
</organism>
<keyword evidence="3" id="KW-1185">Reference proteome</keyword>